<proteinExistence type="predicted"/>
<keyword evidence="3" id="KW-1185">Reference proteome</keyword>
<evidence type="ECO:0000313" key="2">
    <source>
        <dbReference type="EMBL" id="KAF2214379.1"/>
    </source>
</evidence>
<organism evidence="2 3">
    <name type="scientific">Cercospora zeae-maydis SCOH1-5</name>
    <dbReference type="NCBI Taxonomy" id="717836"/>
    <lineage>
        <taxon>Eukaryota</taxon>
        <taxon>Fungi</taxon>
        <taxon>Dikarya</taxon>
        <taxon>Ascomycota</taxon>
        <taxon>Pezizomycotina</taxon>
        <taxon>Dothideomycetes</taxon>
        <taxon>Dothideomycetidae</taxon>
        <taxon>Mycosphaerellales</taxon>
        <taxon>Mycosphaerellaceae</taxon>
        <taxon>Cercospora</taxon>
    </lineage>
</organism>
<dbReference type="OrthoDB" id="3907166at2759"/>
<evidence type="ECO:0000313" key="3">
    <source>
        <dbReference type="Proteomes" id="UP000799539"/>
    </source>
</evidence>
<gene>
    <name evidence="2" type="ORF">CERZMDRAFT_83084</name>
</gene>
<dbReference type="Proteomes" id="UP000799539">
    <property type="component" value="Unassembled WGS sequence"/>
</dbReference>
<feature type="region of interest" description="Disordered" evidence="1">
    <location>
        <begin position="72"/>
        <end position="103"/>
    </location>
</feature>
<evidence type="ECO:0000256" key="1">
    <source>
        <dbReference type="SAM" id="MobiDB-lite"/>
    </source>
</evidence>
<accession>A0A6A6FLN8</accession>
<reference evidence="2" key="1">
    <citation type="journal article" date="2020" name="Stud. Mycol.">
        <title>101 Dothideomycetes genomes: a test case for predicting lifestyles and emergence of pathogens.</title>
        <authorList>
            <person name="Haridas S."/>
            <person name="Albert R."/>
            <person name="Binder M."/>
            <person name="Bloem J."/>
            <person name="Labutti K."/>
            <person name="Salamov A."/>
            <person name="Andreopoulos B."/>
            <person name="Baker S."/>
            <person name="Barry K."/>
            <person name="Bills G."/>
            <person name="Bluhm B."/>
            <person name="Cannon C."/>
            <person name="Castanera R."/>
            <person name="Culley D."/>
            <person name="Daum C."/>
            <person name="Ezra D."/>
            <person name="Gonzalez J."/>
            <person name="Henrissat B."/>
            <person name="Kuo A."/>
            <person name="Liang C."/>
            <person name="Lipzen A."/>
            <person name="Lutzoni F."/>
            <person name="Magnuson J."/>
            <person name="Mondo S."/>
            <person name="Nolan M."/>
            <person name="Ohm R."/>
            <person name="Pangilinan J."/>
            <person name="Park H.-J."/>
            <person name="Ramirez L."/>
            <person name="Alfaro M."/>
            <person name="Sun H."/>
            <person name="Tritt A."/>
            <person name="Yoshinaga Y."/>
            <person name="Zwiers L.-H."/>
            <person name="Turgeon B."/>
            <person name="Goodwin S."/>
            <person name="Spatafora J."/>
            <person name="Crous P."/>
            <person name="Grigoriev I."/>
        </authorList>
    </citation>
    <scope>NUCLEOTIDE SEQUENCE</scope>
    <source>
        <strain evidence="2">SCOH1-5</strain>
    </source>
</reference>
<dbReference type="EMBL" id="ML992668">
    <property type="protein sequence ID" value="KAF2214379.1"/>
    <property type="molecule type" value="Genomic_DNA"/>
</dbReference>
<name>A0A6A6FLN8_9PEZI</name>
<dbReference type="AlphaFoldDB" id="A0A6A6FLN8"/>
<protein>
    <submittedName>
        <fullName evidence="2">Uncharacterized protein</fullName>
    </submittedName>
</protein>
<sequence>MAPPTTPQSSRRPSWYYKYVHEMTDEERLDSLKAWAEEKKFVTPGEQGTLSAGVGGITSLALGGPLRTVSSAGQAEDKYHGQYEAPIGPPSYQVATTQEKERKPNVLKRWLEKRRSKTAVKGSESAPEYVR</sequence>